<evidence type="ECO:0000313" key="2">
    <source>
        <dbReference type="EMBL" id="SPT15612.1"/>
    </source>
</evidence>
<organism evidence="2 3">
    <name type="scientific">Triticum aestivum</name>
    <name type="common">Wheat</name>
    <dbReference type="NCBI Taxonomy" id="4565"/>
    <lineage>
        <taxon>Eukaryota</taxon>
        <taxon>Viridiplantae</taxon>
        <taxon>Streptophyta</taxon>
        <taxon>Embryophyta</taxon>
        <taxon>Tracheophyta</taxon>
        <taxon>Spermatophyta</taxon>
        <taxon>Magnoliopsida</taxon>
        <taxon>Liliopsida</taxon>
        <taxon>Poales</taxon>
        <taxon>Poaceae</taxon>
        <taxon>BOP clade</taxon>
        <taxon>Pooideae</taxon>
        <taxon>Triticodae</taxon>
        <taxon>Triticeae</taxon>
        <taxon>Triticinae</taxon>
        <taxon>Triticum</taxon>
    </lineage>
</organism>
<evidence type="ECO:0000313" key="3">
    <source>
        <dbReference type="Proteomes" id="UP000280104"/>
    </source>
</evidence>
<feature type="region of interest" description="Disordered" evidence="1">
    <location>
        <begin position="145"/>
        <end position="184"/>
    </location>
</feature>
<dbReference type="Proteomes" id="UP000280104">
    <property type="component" value="Chromosome II"/>
</dbReference>
<evidence type="ECO:0000256" key="1">
    <source>
        <dbReference type="SAM" id="MobiDB-lite"/>
    </source>
</evidence>
<feature type="region of interest" description="Disordered" evidence="1">
    <location>
        <begin position="120"/>
        <end position="139"/>
    </location>
</feature>
<proteinExistence type="predicted"/>
<dbReference type="EMBL" id="LS480641">
    <property type="protein sequence ID" value="SPT15612.1"/>
    <property type="molecule type" value="Genomic_DNA"/>
</dbReference>
<feature type="compositionally biased region" description="Basic and acidic residues" evidence="1">
    <location>
        <begin position="55"/>
        <end position="66"/>
    </location>
</feature>
<feature type="region of interest" description="Disordered" evidence="1">
    <location>
        <begin position="55"/>
        <end position="88"/>
    </location>
</feature>
<sequence length="184" mass="20730">MMNFVRAQIKKAADETETILETTPAGKRDGEGTLREFIKRQGQKLRRLSNLFGCRDPEYVSPERSRPATPSDPASGQSHGEPFQDEDVGVVTQEVADDMTLGTYRARSAYELKPRRGINKYTPEDFTQRGKRTVGTSRMAALDDYLDDDVEPEAEPEPERVPLPRKVKKISVKRGRGPSKRGKH</sequence>
<feature type="compositionally biased region" description="Acidic residues" evidence="1">
    <location>
        <begin position="145"/>
        <end position="156"/>
    </location>
</feature>
<gene>
    <name evidence="2" type="ORF">CAMPLR22A2D_LOCUS202</name>
</gene>
<reference evidence="2 3" key="1">
    <citation type="submission" date="2018-05" db="EMBL/GenBank/DDBJ databases">
        <authorList>
            <person name="Thind KAUR A."/>
        </authorList>
    </citation>
    <scope>NUCLEOTIDE SEQUENCE [LARGE SCALE GENOMIC DNA]</scope>
</reference>
<name>A0A7H4LAH4_WHEAT</name>
<dbReference type="AlphaFoldDB" id="A0A7H4LAH4"/>
<protein>
    <submittedName>
        <fullName evidence="2">Uncharacterized protein</fullName>
    </submittedName>
</protein>
<feature type="compositionally biased region" description="Basic residues" evidence="1">
    <location>
        <begin position="163"/>
        <end position="184"/>
    </location>
</feature>
<accession>A0A7H4LAH4</accession>